<evidence type="ECO:0000256" key="5">
    <source>
        <dbReference type="ARBA" id="ARBA00022694"/>
    </source>
</evidence>
<keyword evidence="6" id="KW-0479">Metal-binding</keyword>
<evidence type="ECO:0000313" key="11">
    <source>
        <dbReference type="EMBL" id="CAK0784941.1"/>
    </source>
</evidence>
<dbReference type="GO" id="GO:0046872">
    <property type="term" value="F:metal ion binding"/>
    <property type="evidence" value="ECO:0007669"/>
    <property type="project" value="UniProtKB-KW"/>
</dbReference>
<evidence type="ECO:0000256" key="1">
    <source>
        <dbReference type="ARBA" id="ARBA00004496"/>
    </source>
</evidence>
<dbReference type="NCBIfam" id="TIGR00150">
    <property type="entry name" value="T6A_YjeE"/>
    <property type="match status" value="1"/>
</dbReference>
<comment type="caution">
    <text evidence="11">The sequence shown here is derived from an EMBL/GenBank/DDBJ whole genome shotgun (WGS) entry which is preliminary data.</text>
</comment>
<name>A0AAV1IE00_9CHLO</name>
<keyword evidence="12" id="KW-1185">Reference proteome</keyword>
<organism evidence="11 12">
    <name type="scientific">Coccomyxa viridis</name>
    <dbReference type="NCBI Taxonomy" id="1274662"/>
    <lineage>
        <taxon>Eukaryota</taxon>
        <taxon>Viridiplantae</taxon>
        <taxon>Chlorophyta</taxon>
        <taxon>core chlorophytes</taxon>
        <taxon>Trebouxiophyceae</taxon>
        <taxon>Trebouxiophyceae incertae sedis</taxon>
        <taxon>Coccomyxaceae</taxon>
        <taxon>Coccomyxa</taxon>
    </lineage>
</organism>
<dbReference type="GO" id="GO:0002949">
    <property type="term" value="P:tRNA threonylcarbamoyladenosine modification"/>
    <property type="evidence" value="ECO:0007669"/>
    <property type="project" value="InterPro"/>
</dbReference>
<dbReference type="SUPFAM" id="SSF52540">
    <property type="entry name" value="P-loop containing nucleoside triphosphate hydrolases"/>
    <property type="match status" value="1"/>
</dbReference>
<sequence>MRTAATSADSNTFNVIAPLEQGTKGLAVILAGDARVGDCVCLHGEVGAGKSVFSRAFIRARAQDDDLSVPSPTYLLQNTYDQLEGPPVHHFDLYRLSGQDDLGRLDFGSALSTGICLIEWPERLKEQAPAERLNMYISMLTEEEKQSLGSGQQQLAKDVEAARSAGGEDDLEEALGEAYVDRNWRSIALHPVGEAWRERCHAACSQMQRLDSVSNMYYIV</sequence>
<evidence type="ECO:0000256" key="10">
    <source>
        <dbReference type="ARBA" id="ARBA00032441"/>
    </source>
</evidence>
<dbReference type="PANTHER" id="PTHR33540">
    <property type="entry name" value="TRNA THREONYLCARBAMOYLADENOSINE BIOSYNTHESIS PROTEIN TSAE"/>
    <property type="match status" value="1"/>
</dbReference>
<comment type="similarity">
    <text evidence="2">Belongs to the TsaE family.</text>
</comment>
<dbReference type="PANTHER" id="PTHR33540:SF2">
    <property type="entry name" value="TRNA THREONYLCARBAMOYLADENOSINE BIOSYNTHESIS PROTEIN TSAE"/>
    <property type="match status" value="1"/>
</dbReference>
<dbReference type="Proteomes" id="UP001314263">
    <property type="component" value="Unassembled WGS sequence"/>
</dbReference>
<evidence type="ECO:0000313" key="12">
    <source>
        <dbReference type="Proteomes" id="UP001314263"/>
    </source>
</evidence>
<keyword evidence="9" id="KW-0460">Magnesium</keyword>
<evidence type="ECO:0000256" key="3">
    <source>
        <dbReference type="ARBA" id="ARBA00019010"/>
    </source>
</evidence>
<dbReference type="GO" id="GO:0005737">
    <property type="term" value="C:cytoplasm"/>
    <property type="evidence" value="ECO:0007669"/>
    <property type="project" value="UniProtKB-SubCell"/>
</dbReference>
<keyword evidence="5" id="KW-0819">tRNA processing</keyword>
<dbReference type="Gene3D" id="3.40.50.300">
    <property type="entry name" value="P-loop containing nucleotide triphosphate hydrolases"/>
    <property type="match status" value="1"/>
</dbReference>
<evidence type="ECO:0000256" key="2">
    <source>
        <dbReference type="ARBA" id="ARBA00007599"/>
    </source>
</evidence>
<accession>A0AAV1IE00</accession>
<dbReference type="EMBL" id="CAUYUE010000011">
    <property type="protein sequence ID" value="CAK0784941.1"/>
    <property type="molecule type" value="Genomic_DNA"/>
</dbReference>
<evidence type="ECO:0000256" key="7">
    <source>
        <dbReference type="ARBA" id="ARBA00022741"/>
    </source>
</evidence>
<reference evidence="11 12" key="1">
    <citation type="submission" date="2023-10" db="EMBL/GenBank/DDBJ databases">
        <authorList>
            <person name="Maclean D."/>
            <person name="Macfadyen A."/>
        </authorList>
    </citation>
    <scope>NUCLEOTIDE SEQUENCE [LARGE SCALE GENOMIC DNA]</scope>
</reference>
<protein>
    <recommendedName>
        <fullName evidence="3">tRNA threonylcarbamoyladenosine biosynthesis protein TsaE</fullName>
    </recommendedName>
    <alternativeName>
        <fullName evidence="10">t(6)A37 threonylcarbamoyladenosine biosynthesis protein TsaE</fullName>
    </alternativeName>
</protein>
<evidence type="ECO:0000256" key="4">
    <source>
        <dbReference type="ARBA" id="ARBA00022490"/>
    </source>
</evidence>
<dbReference type="InterPro" id="IPR003442">
    <property type="entry name" value="T6A_TsaE"/>
</dbReference>
<proteinExistence type="inferred from homology"/>
<evidence type="ECO:0000256" key="6">
    <source>
        <dbReference type="ARBA" id="ARBA00022723"/>
    </source>
</evidence>
<dbReference type="GO" id="GO:0005524">
    <property type="term" value="F:ATP binding"/>
    <property type="evidence" value="ECO:0007669"/>
    <property type="project" value="UniProtKB-KW"/>
</dbReference>
<dbReference type="Pfam" id="PF02367">
    <property type="entry name" value="TsaE"/>
    <property type="match status" value="1"/>
</dbReference>
<dbReference type="InterPro" id="IPR027417">
    <property type="entry name" value="P-loop_NTPase"/>
</dbReference>
<keyword evidence="8" id="KW-0067">ATP-binding</keyword>
<evidence type="ECO:0000256" key="9">
    <source>
        <dbReference type="ARBA" id="ARBA00022842"/>
    </source>
</evidence>
<keyword evidence="4" id="KW-0963">Cytoplasm</keyword>
<gene>
    <name evidence="11" type="ORF">CVIRNUC_008146</name>
</gene>
<keyword evidence="7" id="KW-0547">Nucleotide-binding</keyword>
<comment type="subcellular location">
    <subcellularLocation>
        <location evidence="1">Cytoplasm</location>
    </subcellularLocation>
</comment>
<evidence type="ECO:0000256" key="8">
    <source>
        <dbReference type="ARBA" id="ARBA00022840"/>
    </source>
</evidence>
<dbReference type="AlphaFoldDB" id="A0AAV1IE00"/>